<protein>
    <recommendedName>
        <fullName evidence="13">Threonine--tRNA ligase</fullName>
        <ecNumber evidence="13">6.1.1.3</ecNumber>
    </recommendedName>
    <alternativeName>
        <fullName evidence="13">Threonyl-tRNA synthetase</fullName>
        <shortName evidence="13">ThrRS</shortName>
    </alternativeName>
</protein>
<dbReference type="InterPro" id="IPR033728">
    <property type="entry name" value="ThrRS_core"/>
</dbReference>
<evidence type="ECO:0000256" key="3">
    <source>
        <dbReference type="ARBA" id="ARBA00022555"/>
    </source>
</evidence>
<name>A0A137RFT4_9FLAO</name>
<sequence length="648" mass="73874">MIAITLPDGSVKHFDAGVTPMDVAKSISEGFARNVISASFNDVTVETTTPLTEDGSLVLYTWNNEEGKKAFWHSSAHILAQALEQLYPGIKLTIGPAIENGFYYDVDFGDKTISEKDLKEIEDRMLEIARGKHEFSIRESSKADALDYYKKQGNEYKVELIENLEDGTITFCDHDTFTDLCRGGHIPNTGIVKAVKLMSIAGAYWRGDEKNKQLTRIYGISFPKQKDLTEYLELLEQAKQRDHRKLGKELELFTFSQKVGQGLPLWLPKGAALRERLENFLKKAQKKAGYEMVVTPHIGQKELYVTSGHYAKYGADSFQPIHTPSEGEEFLLKPMNCPHHCEIYNSKPWSYKDLPKRFAEFGTVYRYEQSGELHGLTRVRGFTQDDAHIFCTPDQLDDEFKKVIDLVLYVFGSLGFENFYTQVSLRDPDKPEKYIGSLENWEKAEKAIINAAEAKGLDYKIEYGEAAFYGPKLDFMVKDALGRSWQLGTIQVDYNLPERFELEYKGSDNDTHRPVMIHRAPFGSMERFVAILLEHTGGNFPLWLMPEQVSILSLSEKYEKYSQKVLNLLENDEIRALVDNRNETIGKKIREAEMNKIPYMLIVGEQEEKDGTVSVRKHGEGDLGTMTPKAFSELIQQAIKEESKEFNV</sequence>
<keyword evidence="10 13" id="KW-0648">Protein biosynthesis</keyword>
<dbReference type="SMART" id="SM00863">
    <property type="entry name" value="tRNA_SAD"/>
    <property type="match status" value="1"/>
</dbReference>
<dbReference type="InterPro" id="IPR002320">
    <property type="entry name" value="Thr-tRNA-ligase_IIa"/>
</dbReference>
<evidence type="ECO:0000256" key="1">
    <source>
        <dbReference type="ARBA" id="ARBA00008226"/>
    </source>
</evidence>
<evidence type="ECO:0000256" key="13">
    <source>
        <dbReference type="HAMAP-Rule" id="MF_00184"/>
    </source>
</evidence>
<feature type="domain" description="Aminoacyl-transfer RNA synthetases class-II family profile" evidence="14">
    <location>
        <begin position="242"/>
        <end position="541"/>
    </location>
</feature>
<dbReference type="GO" id="GO:0000049">
    <property type="term" value="F:tRNA binding"/>
    <property type="evidence" value="ECO:0007669"/>
    <property type="project" value="UniProtKB-KW"/>
</dbReference>
<dbReference type="Gene3D" id="3.10.20.30">
    <property type="match status" value="1"/>
</dbReference>
<comment type="subunit">
    <text evidence="13">Homodimer.</text>
</comment>
<dbReference type="NCBIfam" id="TIGR00418">
    <property type="entry name" value="thrS"/>
    <property type="match status" value="1"/>
</dbReference>
<dbReference type="SUPFAM" id="SSF52954">
    <property type="entry name" value="Class II aaRS ABD-related"/>
    <property type="match status" value="1"/>
</dbReference>
<keyword evidence="17" id="KW-1185">Reference proteome</keyword>
<evidence type="ECO:0000256" key="11">
    <source>
        <dbReference type="ARBA" id="ARBA00023146"/>
    </source>
</evidence>
<comment type="caution">
    <text evidence="13">Lacks conserved residue(s) required for the propagation of feature annotation.</text>
</comment>
<dbReference type="Gene3D" id="3.30.54.20">
    <property type="match status" value="1"/>
</dbReference>
<evidence type="ECO:0000256" key="8">
    <source>
        <dbReference type="ARBA" id="ARBA00022840"/>
    </source>
</evidence>
<feature type="binding site" evidence="13">
    <location>
        <position position="388"/>
    </location>
    <ligand>
        <name>Zn(2+)</name>
        <dbReference type="ChEBI" id="CHEBI:29105"/>
        <note>catalytic</note>
    </ligand>
</feature>
<feature type="domain" description="TGS" evidence="15">
    <location>
        <begin position="1"/>
        <end position="61"/>
    </location>
</feature>
<gene>
    <name evidence="13" type="primary">thrS</name>
    <name evidence="16" type="ORF">LS48_11285</name>
</gene>
<dbReference type="GO" id="GO:0005524">
    <property type="term" value="F:ATP binding"/>
    <property type="evidence" value="ECO:0007669"/>
    <property type="project" value="UniProtKB-UniRule"/>
</dbReference>
<dbReference type="PANTHER" id="PTHR11451">
    <property type="entry name" value="THREONINE-TRNA LIGASE"/>
    <property type="match status" value="1"/>
</dbReference>
<dbReference type="CDD" id="cd01667">
    <property type="entry name" value="TGS_ThrRS"/>
    <property type="match status" value="1"/>
</dbReference>
<dbReference type="InterPro" id="IPR036621">
    <property type="entry name" value="Anticodon-bd_dom_sf"/>
</dbReference>
<keyword evidence="6 13" id="KW-0547">Nucleotide-binding</keyword>
<evidence type="ECO:0000256" key="12">
    <source>
        <dbReference type="ARBA" id="ARBA00049515"/>
    </source>
</evidence>
<dbReference type="Pfam" id="PF02824">
    <property type="entry name" value="TGS"/>
    <property type="match status" value="1"/>
</dbReference>
<evidence type="ECO:0000259" key="15">
    <source>
        <dbReference type="PROSITE" id="PS51880"/>
    </source>
</evidence>
<dbReference type="GO" id="GO:0006435">
    <property type="term" value="P:threonyl-tRNA aminoacylation"/>
    <property type="evidence" value="ECO:0007669"/>
    <property type="project" value="UniProtKB-UniRule"/>
</dbReference>
<dbReference type="CDD" id="cd00860">
    <property type="entry name" value="ThrRS_anticodon"/>
    <property type="match status" value="1"/>
</dbReference>
<dbReference type="OrthoDB" id="9802304at2"/>
<dbReference type="Gene3D" id="3.30.930.10">
    <property type="entry name" value="Bira Bifunctional Protein, Domain 2"/>
    <property type="match status" value="1"/>
</dbReference>
<evidence type="ECO:0000256" key="7">
    <source>
        <dbReference type="ARBA" id="ARBA00022833"/>
    </source>
</evidence>
<evidence type="ECO:0000313" key="16">
    <source>
        <dbReference type="EMBL" id="KXN98342.1"/>
    </source>
</evidence>
<comment type="catalytic activity">
    <reaction evidence="12 13">
        <text>tRNA(Thr) + L-threonine + ATP = L-threonyl-tRNA(Thr) + AMP + diphosphate + H(+)</text>
        <dbReference type="Rhea" id="RHEA:24624"/>
        <dbReference type="Rhea" id="RHEA-COMP:9670"/>
        <dbReference type="Rhea" id="RHEA-COMP:9704"/>
        <dbReference type="ChEBI" id="CHEBI:15378"/>
        <dbReference type="ChEBI" id="CHEBI:30616"/>
        <dbReference type="ChEBI" id="CHEBI:33019"/>
        <dbReference type="ChEBI" id="CHEBI:57926"/>
        <dbReference type="ChEBI" id="CHEBI:78442"/>
        <dbReference type="ChEBI" id="CHEBI:78534"/>
        <dbReference type="ChEBI" id="CHEBI:456215"/>
        <dbReference type="EC" id="6.1.1.3"/>
    </reaction>
</comment>
<organism evidence="16 17">
    <name type="scientific">Aequorivita aquimaris</name>
    <dbReference type="NCBI Taxonomy" id="1548749"/>
    <lineage>
        <taxon>Bacteria</taxon>
        <taxon>Pseudomonadati</taxon>
        <taxon>Bacteroidota</taxon>
        <taxon>Flavobacteriia</taxon>
        <taxon>Flavobacteriales</taxon>
        <taxon>Flavobacteriaceae</taxon>
        <taxon>Aequorivita</taxon>
    </lineage>
</organism>
<reference evidence="17" key="1">
    <citation type="submission" date="2014-10" db="EMBL/GenBank/DDBJ databases">
        <title>Genome sequencing of Vitellibacter sp. D-24.</title>
        <authorList>
            <person name="Thevarajoo S."/>
            <person name="Selvaratnam C."/>
            <person name="Goh K.M."/>
            <person name="Chong C.S."/>
        </authorList>
    </citation>
    <scope>NUCLEOTIDE SEQUENCE [LARGE SCALE GENOMIC DNA]</scope>
    <source>
        <strain evidence="17">D-24</strain>
    </source>
</reference>
<dbReference type="PATRIC" id="fig|1548749.3.peg.2368"/>
<dbReference type="FunFam" id="3.10.20.30:FF:000005">
    <property type="entry name" value="Threonine--tRNA ligase"/>
    <property type="match status" value="1"/>
</dbReference>
<comment type="similarity">
    <text evidence="1 13">Belongs to the class-II aminoacyl-tRNA synthetase family.</text>
</comment>
<dbReference type="InterPro" id="IPR004154">
    <property type="entry name" value="Anticodon-bd"/>
</dbReference>
<evidence type="ECO:0000256" key="10">
    <source>
        <dbReference type="ARBA" id="ARBA00022917"/>
    </source>
</evidence>
<dbReference type="SUPFAM" id="SSF81271">
    <property type="entry name" value="TGS-like"/>
    <property type="match status" value="1"/>
</dbReference>
<dbReference type="Proteomes" id="UP000070138">
    <property type="component" value="Unassembled WGS sequence"/>
</dbReference>
<dbReference type="FunFam" id="3.40.50.800:FF:000001">
    <property type="entry name" value="Threonine--tRNA ligase"/>
    <property type="match status" value="1"/>
</dbReference>
<dbReference type="PROSITE" id="PS51880">
    <property type="entry name" value="TGS"/>
    <property type="match status" value="1"/>
</dbReference>
<dbReference type="GO" id="GO:0046872">
    <property type="term" value="F:metal ion binding"/>
    <property type="evidence" value="ECO:0007669"/>
    <property type="project" value="UniProtKB-KW"/>
</dbReference>
<dbReference type="InterPro" id="IPR012676">
    <property type="entry name" value="TGS-like"/>
</dbReference>
<reference evidence="16 17" key="2">
    <citation type="journal article" date="2016" name="Int. J. Syst. Evol. Microbiol.">
        <title>Vitellibacter aquimaris sp. nov., a marine bacterium isolated from seawater.</title>
        <authorList>
            <person name="Thevarajoo S."/>
            <person name="Selvaratnam C."/>
            <person name="Goh K.M."/>
            <person name="Hong K.W."/>
            <person name="Chan X.Y."/>
            <person name="Chan K.G."/>
            <person name="Chong C.S."/>
        </authorList>
    </citation>
    <scope>NUCLEOTIDE SEQUENCE [LARGE SCALE GENOMIC DNA]</scope>
    <source>
        <strain evidence="16 17">D-24</strain>
    </source>
</reference>
<keyword evidence="2 13" id="KW-0963">Cytoplasm</keyword>
<keyword evidence="8 13" id="KW-0067">ATP-binding</keyword>
<dbReference type="EMBL" id="JRWG01000007">
    <property type="protein sequence ID" value="KXN98342.1"/>
    <property type="molecule type" value="Genomic_DNA"/>
</dbReference>
<comment type="caution">
    <text evidence="16">The sequence shown here is derived from an EMBL/GenBank/DDBJ whole genome shotgun (WGS) entry which is preliminary data.</text>
</comment>
<dbReference type="EC" id="6.1.1.3" evidence="13"/>
<evidence type="ECO:0000256" key="2">
    <source>
        <dbReference type="ARBA" id="ARBA00022490"/>
    </source>
</evidence>
<evidence type="ECO:0000256" key="4">
    <source>
        <dbReference type="ARBA" id="ARBA00022598"/>
    </source>
</evidence>
<evidence type="ECO:0000259" key="14">
    <source>
        <dbReference type="PROSITE" id="PS50862"/>
    </source>
</evidence>
<dbReference type="Pfam" id="PF07973">
    <property type="entry name" value="tRNA_SAD"/>
    <property type="match status" value="1"/>
</dbReference>
<dbReference type="InterPro" id="IPR004095">
    <property type="entry name" value="TGS"/>
</dbReference>
<dbReference type="SUPFAM" id="SSF55681">
    <property type="entry name" value="Class II aaRS and biotin synthetases"/>
    <property type="match status" value="1"/>
</dbReference>
<dbReference type="Pfam" id="PF03129">
    <property type="entry name" value="HGTP_anticodon"/>
    <property type="match status" value="1"/>
</dbReference>
<dbReference type="PRINTS" id="PR01047">
    <property type="entry name" value="TRNASYNTHTHR"/>
</dbReference>
<keyword evidence="7 13" id="KW-0862">Zinc</keyword>
<dbReference type="AlphaFoldDB" id="A0A137RFT4"/>
<dbReference type="FunFam" id="3.30.980.10:FF:000005">
    <property type="entry name" value="Threonyl-tRNA synthetase, mitochondrial"/>
    <property type="match status" value="1"/>
</dbReference>
<dbReference type="InterPro" id="IPR047246">
    <property type="entry name" value="ThrRS_anticodon"/>
</dbReference>
<dbReference type="GO" id="GO:0005737">
    <property type="term" value="C:cytoplasm"/>
    <property type="evidence" value="ECO:0007669"/>
    <property type="project" value="UniProtKB-SubCell"/>
</dbReference>
<keyword evidence="5 13" id="KW-0479">Metal-binding</keyword>
<accession>A0A137RFT4</accession>
<dbReference type="Gene3D" id="3.40.50.800">
    <property type="entry name" value="Anticodon-binding domain"/>
    <property type="match status" value="1"/>
</dbReference>
<dbReference type="Pfam" id="PF00587">
    <property type="entry name" value="tRNA-synt_2b"/>
    <property type="match status" value="1"/>
</dbReference>
<dbReference type="RefSeq" id="WP_062622633.1">
    <property type="nucleotide sequence ID" value="NZ_JRWG01000007.1"/>
</dbReference>
<keyword evidence="9 13" id="KW-0694">RNA-binding</keyword>
<dbReference type="InterPro" id="IPR018163">
    <property type="entry name" value="Thr/Ala-tRNA-synth_IIc_edit"/>
</dbReference>
<dbReference type="InterPro" id="IPR012947">
    <property type="entry name" value="tRNA_SAD"/>
</dbReference>
<evidence type="ECO:0000256" key="6">
    <source>
        <dbReference type="ARBA" id="ARBA00022741"/>
    </source>
</evidence>
<comment type="cofactor">
    <cofactor evidence="13">
        <name>Zn(2+)</name>
        <dbReference type="ChEBI" id="CHEBI:29105"/>
    </cofactor>
    <text evidence="13">Binds 1 zinc ion per subunit.</text>
</comment>
<dbReference type="SUPFAM" id="SSF55186">
    <property type="entry name" value="ThrRS/AlaRS common domain"/>
    <property type="match status" value="1"/>
</dbReference>
<feature type="binding site" evidence="13">
    <location>
        <position position="518"/>
    </location>
    <ligand>
        <name>Zn(2+)</name>
        <dbReference type="ChEBI" id="CHEBI:29105"/>
        <note>catalytic</note>
    </ligand>
</feature>
<dbReference type="InterPro" id="IPR002314">
    <property type="entry name" value="aa-tRNA-synt_IIb"/>
</dbReference>
<dbReference type="STRING" id="1548749.LS48_11285"/>
<dbReference type="PROSITE" id="PS50862">
    <property type="entry name" value="AA_TRNA_LIGASE_II"/>
    <property type="match status" value="1"/>
</dbReference>
<dbReference type="InterPro" id="IPR006195">
    <property type="entry name" value="aa-tRNA-synth_II"/>
</dbReference>
<dbReference type="PANTHER" id="PTHR11451:SF44">
    <property type="entry name" value="THREONINE--TRNA LIGASE, CHLOROPLASTIC_MITOCHONDRIAL 2"/>
    <property type="match status" value="1"/>
</dbReference>
<dbReference type="Gene3D" id="3.30.980.10">
    <property type="entry name" value="Threonyl-trna Synthetase, Chain A, domain 2"/>
    <property type="match status" value="1"/>
</dbReference>
<dbReference type="HAMAP" id="MF_00184">
    <property type="entry name" value="Thr_tRNA_synth"/>
    <property type="match status" value="1"/>
</dbReference>
<keyword evidence="4 13" id="KW-0436">Ligase</keyword>
<keyword evidence="3 13" id="KW-0820">tRNA-binding</keyword>
<dbReference type="GO" id="GO:0004829">
    <property type="term" value="F:threonine-tRNA ligase activity"/>
    <property type="evidence" value="ECO:0007669"/>
    <property type="project" value="UniProtKB-UniRule"/>
</dbReference>
<evidence type="ECO:0000256" key="5">
    <source>
        <dbReference type="ARBA" id="ARBA00022723"/>
    </source>
</evidence>
<dbReference type="CDD" id="cd00771">
    <property type="entry name" value="ThrRS_core"/>
    <property type="match status" value="1"/>
</dbReference>
<dbReference type="InterPro" id="IPR012675">
    <property type="entry name" value="Beta-grasp_dom_sf"/>
</dbReference>
<comment type="subcellular location">
    <subcellularLocation>
        <location evidence="13">Cytoplasm</location>
    </subcellularLocation>
</comment>
<proteinExistence type="inferred from homology"/>
<evidence type="ECO:0000313" key="17">
    <source>
        <dbReference type="Proteomes" id="UP000070138"/>
    </source>
</evidence>
<dbReference type="FunFam" id="3.30.930.10:FF:000002">
    <property type="entry name" value="Threonine--tRNA ligase"/>
    <property type="match status" value="1"/>
</dbReference>
<dbReference type="InterPro" id="IPR045864">
    <property type="entry name" value="aa-tRNA-synth_II/BPL/LPL"/>
</dbReference>
<feature type="binding site" evidence="13">
    <location>
        <position position="337"/>
    </location>
    <ligand>
        <name>Zn(2+)</name>
        <dbReference type="ChEBI" id="CHEBI:29105"/>
        <note>catalytic</note>
    </ligand>
</feature>
<keyword evidence="11 13" id="KW-0030">Aminoacyl-tRNA synthetase</keyword>
<evidence type="ECO:0000256" key="9">
    <source>
        <dbReference type="ARBA" id="ARBA00022884"/>
    </source>
</evidence>